<name>A0ABW5US32_9BURK</name>
<evidence type="ECO:0000313" key="2">
    <source>
        <dbReference type="EMBL" id="MFD2755242.1"/>
    </source>
</evidence>
<dbReference type="EMBL" id="JBHUMV010000006">
    <property type="protein sequence ID" value="MFD2755242.1"/>
    <property type="molecule type" value="Genomic_DNA"/>
</dbReference>
<keyword evidence="1" id="KW-1133">Transmembrane helix</keyword>
<dbReference type="Proteomes" id="UP001597463">
    <property type="component" value="Unassembled WGS sequence"/>
</dbReference>
<keyword evidence="3" id="KW-1185">Reference proteome</keyword>
<accession>A0ABW5US32</accession>
<organism evidence="2 3">
    <name type="scientific">Comamonas terrae</name>
    <dbReference type="NCBI Taxonomy" id="673548"/>
    <lineage>
        <taxon>Bacteria</taxon>
        <taxon>Pseudomonadati</taxon>
        <taxon>Pseudomonadota</taxon>
        <taxon>Betaproteobacteria</taxon>
        <taxon>Burkholderiales</taxon>
        <taxon>Comamonadaceae</taxon>
        <taxon>Comamonas</taxon>
    </lineage>
</organism>
<keyword evidence="1" id="KW-0472">Membrane</keyword>
<dbReference type="RefSeq" id="WP_066478358.1">
    <property type="nucleotide sequence ID" value="NZ_BCNT01000008.1"/>
</dbReference>
<evidence type="ECO:0000256" key="1">
    <source>
        <dbReference type="SAM" id="Phobius"/>
    </source>
</evidence>
<reference evidence="3" key="1">
    <citation type="journal article" date="2019" name="Int. J. Syst. Evol. Microbiol.">
        <title>The Global Catalogue of Microorganisms (GCM) 10K type strain sequencing project: providing services to taxonomists for standard genome sequencing and annotation.</title>
        <authorList>
            <consortium name="The Broad Institute Genomics Platform"/>
            <consortium name="The Broad Institute Genome Sequencing Center for Infectious Disease"/>
            <person name="Wu L."/>
            <person name="Ma J."/>
        </authorList>
    </citation>
    <scope>NUCLEOTIDE SEQUENCE [LARGE SCALE GENOMIC DNA]</scope>
    <source>
        <strain evidence="3">TISTR 1906</strain>
    </source>
</reference>
<gene>
    <name evidence="2" type="ORF">ACFSW6_14180</name>
</gene>
<evidence type="ECO:0000313" key="3">
    <source>
        <dbReference type="Proteomes" id="UP001597463"/>
    </source>
</evidence>
<proteinExistence type="predicted"/>
<feature type="transmembrane region" description="Helical" evidence="1">
    <location>
        <begin position="59"/>
        <end position="80"/>
    </location>
</feature>
<feature type="transmembrane region" description="Helical" evidence="1">
    <location>
        <begin position="32"/>
        <end position="53"/>
    </location>
</feature>
<keyword evidence="1" id="KW-0812">Transmembrane</keyword>
<comment type="caution">
    <text evidence="2">The sequence shown here is derived from an EMBL/GenBank/DDBJ whole genome shotgun (WGS) entry which is preliminary data.</text>
</comment>
<protein>
    <submittedName>
        <fullName evidence="2">Uncharacterized protein</fullName>
    </submittedName>
</protein>
<sequence>MVRSHKLVGKCKKAVAAAILNKIQQRQFMRAAFLRSWSSLAVVASASTALWTFFPQFTLLFGCIAGAGCVSIAIDCLQFARVQRRKSIERFVSRACLRFAS</sequence>